<evidence type="ECO:0000313" key="3">
    <source>
        <dbReference type="Proteomes" id="UP000449547"/>
    </source>
</evidence>
<feature type="region of interest" description="Disordered" evidence="1">
    <location>
        <begin position="334"/>
        <end position="360"/>
    </location>
</feature>
<dbReference type="PANTHER" id="PTHR11183">
    <property type="entry name" value="GLYCOGENIN SUBFAMILY MEMBER"/>
    <property type="match status" value="1"/>
</dbReference>
<evidence type="ECO:0008006" key="4">
    <source>
        <dbReference type="Google" id="ProtNLM"/>
    </source>
</evidence>
<dbReference type="RefSeq" id="XP_034014505.1">
    <property type="nucleotide sequence ID" value="XM_034159130.1"/>
</dbReference>
<accession>A0A642UYV9</accession>
<dbReference type="SUPFAM" id="SSF53448">
    <property type="entry name" value="Nucleotide-diphospho-sugar transferases"/>
    <property type="match status" value="1"/>
</dbReference>
<feature type="compositionally biased region" description="Basic and acidic residues" evidence="1">
    <location>
        <begin position="335"/>
        <end position="360"/>
    </location>
</feature>
<dbReference type="EMBL" id="SWFT01000027">
    <property type="protein sequence ID" value="KAA8907154.1"/>
    <property type="molecule type" value="Genomic_DNA"/>
</dbReference>
<dbReference type="InterPro" id="IPR029044">
    <property type="entry name" value="Nucleotide-diphossugar_trans"/>
</dbReference>
<organism evidence="2 3">
    <name type="scientific">Diutina rugosa</name>
    <name type="common">Yeast</name>
    <name type="synonym">Candida rugosa</name>
    <dbReference type="NCBI Taxonomy" id="5481"/>
    <lineage>
        <taxon>Eukaryota</taxon>
        <taxon>Fungi</taxon>
        <taxon>Dikarya</taxon>
        <taxon>Ascomycota</taxon>
        <taxon>Saccharomycotina</taxon>
        <taxon>Pichiomycetes</taxon>
        <taxon>Debaryomycetaceae</taxon>
        <taxon>Diutina</taxon>
    </lineage>
</organism>
<comment type="caution">
    <text evidence="2">The sequence shown here is derived from an EMBL/GenBank/DDBJ whole genome shotgun (WGS) entry which is preliminary data.</text>
</comment>
<dbReference type="OrthoDB" id="2014201at2759"/>
<evidence type="ECO:0000256" key="1">
    <source>
        <dbReference type="SAM" id="MobiDB-lite"/>
    </source>
</evidence>
<name>A0A642UYV9_DIURU</name>
<dbReference type="AlphaFoldDB" id="A0A642UYV9"/>
<proteinExistence type="predicted"/>
<dbReference type="InterPro" id="IPR050587">
    <property type="entry name" value="GNT1/Glycosyltrans_8"/>
</dbReference>
<reference evidence="2 3" key="1">
    <citation type="submission" date="2019-07" db="EMBL/GenBank/DDBJ databases">
        <title>Genome assembly of two rare yeast pathogens: Diutina rugosa and Trichomonascus ciferrii.</title>
        <authorList>
            <person name="Mixao V."/>
            <person name="Saus E."/>
            <person name="Hansen A."/>
            <person name="Lass-Flor C."/>
            <person name="Gabaldon T."/>
        </authorList>
    </citation>
    <scope>NUCLEOTIDE SEQUENCE [LARGE SCALE GENOMIC DNA]</scope>
    <source>
        <strain evidence="2 3">CBS 613</strain>
    </source>
</reference>
<evidence type="ECO:0000313" key="2">
    <source>
        <dbReference type="EMBL" id="KAA8907154.1"/>
    </source>
</evidence>
<dbReference type="Proteomes" id="UP000449547">
    <property type="component" value="Unassembled WGS sequence"/>
</dbReference>
<gene>
    <name evidence="2" type="ORF">DIURU_000838</name>
</gene>
<dbReference type="Gene3D" id="3.90.550.10">
    <property type="entry name" value="Spore Coat Polysaccharide Biosynthesis Protein SpsA, Chain A"/>
    <property type="match status" value="1"/>
</dbReference>
<sequence>MNPPPRLAVFTLLFNPSYLPGATVLALAVRHQVQARQWAQPPTIGVLVDTSKFLPHQLDVLQALFDEVITIDSIVSTQTDKLWGDLGRPELAATFSKVWLWQLTQYDKVLYLDADTLPLNAGDASVVDLLTKVDVPPHSIAAAPDSGFPDVFNSGVLLLTPNLHDFSGLVAATKIPDSSFDGADQGLLNQYFNPQPDWVTETNSSNWIRLPFVYNCTPSAQYQYSPAVKYVSQPEVPDLAGAAIPDHQASVDDSLVDQLANYHQAALTYIRHNSGIKLMHFIGPNKPWYHKEASVYAPWWQAWESAFGNLSVHGLTRDHITPQVVDRVGEVYSRPAEHDKHISESKPTETHQSHEESVQDDHLPAYQDLLVNPHSYDAFGTAPETSAHEWNAAKEAPPPQPRNTQTHDFTLLEQGMRSFQNEWDRNPAIDQVEEDYAELDAQRPPPPQQFEPYKETHAPPLSSALEYNYVPPERVFEGDDYFPVHRLPKPKPARKPQTEEVVADDEQSDEALEEIAEENLLDSDLEEDVTVQEDIVEVETEVLQPERSKLFPWEYKSDVEGVTAERVFD</sequence>
<dbReference type="VEuPathDB" id="FungiDB:DIURU_000838"/>
<protein>
    <recommendedName>
        <fullName evidence="4">Glycogenin glucosyltransferase</fullName>
    </recommendedName>
</protein>
<dbReference type="OMA" id="VPKLFPW"/>
<dbReference type="GO" id="GO:0016757">
    <property type="term" value="F:glycosyltransferase activity"/>
    <property type="evidence" value="ECO:0007669"/>
    <property type="project" value="InterPro"/>
</dbReference>
<dbReference type="Pfam" id="PF01501">
    <property type="entry name" value="Glyco_transf_8"/>
    <property type="match status" value="1"/>
</dbReference>
<keyword evidence="3" id="KW-1185">Reference proteome</keyword>
<dbReference type="InterPro" id="IPR002495">
    <property type="entry name" value="Glyco_trans_8"/>
</dbReference>
<feature type="region of interest" description="Disordered" evidence="1">
    <location>
        <begin position="487"/>
        <end position="509"/>
    </location>
</feature>
<dbReference type="GeneID" id="54779491"/>